<dbReference type="PANTHER" id="PTHR33434:SF2">
    <property type="entry name" value="FATTY ACID-BINDING PROTEIN TM_1468"/>
    <property type="match status" value="1"/>
</dbReference>
<dbReference type="Proteomes" id="UP000004926">
    <property type="component" value="Chromosome"/>
</dbReference>
<accession>H5X2T3</accession>
<proteinExistence type="predicted"/>
<gene>
    <name evidence="2" type="ORF">SacmaDRAFT_3872</name>
</gene>
<name>H5X2T3_9PSEU</name>
<evidence type="ECO:0000256" key="1">
    <source>
        <dbReference type="ARBA" id="ARBA00023121"/>
    </source>
</evidence>
<dbReference type="NCBIfam" id="TIGR00762">
    <property type="entry name" value="DegV"/>
    <property type="match status" value="1"/>
</dbReference>
<protein>
    <submittedName>
        <fullName evidence="2">EDD domain protein, DegV family</fullName>
    </submittedName>
</protein>
<dbReference type="PROSITE" id="PS51482">
    <property type="entry name" value="DEGV"/>
    <property type="match status" value="1"/>
</dbReference>
<dbReference type="Gene3D" id="3.40.50.10170">
    <property type="match status" value="1"/>
</dbReference>
<evidence type="ECO:0000313" key="2">
    <source>
        <dbReference type="EMBL" id="EHR52075.1"/>
    </source>
</evidence>
<dbReference type="Pfam" id="PF02645">
    <property type="entry name" value="DegV"/>
    <property type="match status" value="1"/>
</dbReference>
<dbReference type="PANTHER" id="PTHR33434">
    <property type="entry name" value="DEGV DOMAIN-CONTAINING PROTEIN DR_1986-RELATED"/>
    <property type="match status" value="1"/>
</dbReference>
<dbReference type="InterPro" id="IPR003797">
    <property type="entry name" value="DegV"/>
</dbReference>
<dbReference type="InterPro" id="IPR043168">
    <property type="entry name" value="DegV_C"/>
</dbReference>
<dbReference type="eggNOG" id="COG1307">
    <property type="taxonomic scope" value="Bacteria"/>
</dbReference>
<dbReference type="AlphaFoldDB" id="H5X2T3"/>
<dbReference type="STRING" id="882083.SacmaDRAFT_3872"/>
<keyword evidence="3" id="KW-1185">Reference proteome</keyword>
<sequence>MRFIPLPPKVATHCFKRVVTRDNLPGVPVAVITDSTACIPEQLAAQWGISVVQVQIVADGRVDDENRFDRADLIEMLRAGHPVSTRPPDPGAFFWTYQDAVSAGAAAIVSLHISGRMSQTVAAAREAAQQVRVPVYVIDSGTTSMSLGFSALSAARAAAAGGSPQRVIEAADRRYRGASELLYVDTLEYLRRGGRIGAASAMLGTALSIKPLLTVREGQVAPLARVAGGKRALSKLTDLAVRRAGNAGVDIAVACATPTDRELSVVGQLRNSIPNLNDIVVVRASTVIAAHVGPGALGITVAPTL</sequence>
<dbReference type="InterPro" id="IPR050270">
    <property type="entry name" value="DegV_domain_contain"/>
</dbReference>
<reference evidence="2 3" key="1">
    <citation type="journal article" date="2012" name="Stand. Genomic Sci.">
        <title>Genome sequence of the ocean sediment bacterium Saccharomonospora marina type strain (XMU15(T)).</title>
        <authorList>
            <person name="Klenk H.P."/>
            <person name="Lu M."/>
            <person name="Lucas S."/>
            <person name="Lapidus A."/>
            <person name="Copeland A."/>
            <person name="Pitluck S."/>
            <person name="Goodwin L.A."/>
            <person name="Han C."/>
            <person name="Tapia R."/>
            <person name="Brambilla E.M."/>
            <person name="Potter G."/>
            <person name="Land M."/>
            <person name="Ivanova N."/>
            <person name="Rohde M."/>
            <person name="Goker M."/>
            <person name="Detter J.C."/>
            <person name="Li W.J."/>
            <person name="Kyrpides N.C."/>
            <person name="Woyke T."/>
        </authorList>
    </citation>
    <scope>NUCLEOTIDE SEQUENCE [LARGE SCALE GENOMIC DNA]</scope>
    <source>
        <strain evidence="2 3">XMU15</strain>
    </source>
</reference>
<dbReference type="Gene3D" id="3.30.1180.10">
    <property type="match status" value="1"/>
</dbReference>
<dbReference type="EMBL" id="CM001439">
    <property type="protein sequence ID" value="EHR52075.1"/>
    <property type="molecule type" value="Genomic_DNA"/>
</dbReference>
<dbReference type="SUPFAM" id="SSF82549">
    <property type="entry name" value="DAK1/DegV-like"/>
    <property type="match status" value="1"/>
</dbReference>
<evidence type="ECO:0000313" key="3">
    <source>
        <dbReference type="Proteomes" id="UP000004926"/>
    </source>
</evidence>
<keyword evidence="1" id="KW-0446">Lipid-binding</keyword>
<dbReference type="GO" id="GO:0008289">
    <property type="term" value="F:lipid binding"/>
    <property type="evidence" value="ECO:0007669"/>
    <property type="project" value="UniProtKB-KW"/>
</dbReference>
<organism evidence="2 3">
    <name type="scientific">Saccharomonospora marina XMU15</name>
    <dbReference type="NCBI Taxonomy" id="882083"/>
    <lineage>
        <taxon>Bacteria</taxon>
        <taxon>Bacillati</taxon>
        <taxon>Actinomycetota</taxon>
        <taxon>Actinomycetes</taxon>
        <taxon>Pseudonocardiales</taxon>
        <taxon>Pseudonocardiaceae</taxon>
        <taxon>Saccharomonospora</taxon>
    </lineage>
</organism>
<dbReference type="HOGENOM" id="CLU_048251_0_1_11"/>